<name>A0A139AUD1_GONPJ</name>
<dbReference type="Proteomes" id="UP000070544">
    <property type="component" value="Unassembled WGS sequence"/>
</dbReference>
<protein>
    <submittedName>
        <fullName evidence="2">Uncharacterized protein</fullName>
    </submittedName>
</protein>
<dbReference type="AlphaFoldDB" id="A0A139AUD1"/>
<feature type="region of interest" description="Disordered" evidence="1">
    <location>
        <begin position="1"/>
        <end position="42"/>
    </location>
</feature>
<reference evidence="2 3" key="1">
    <citation type="journal article" date="2015" name="Genome Biol. Evol.">
        <title>Phylogenomic analyses indicate that early fungi evolved digesting cell walls of algal ancestors of land plants.</title>
        <authorList>
            <person name="Chang Y."/>
            <person name="Wang S."/>
            <person name="Sekimoto S."/>
            <person name="Aerts A.L."/>
            <person name="Choi C."/>
            <person name="Clum A."/>
            <person name="LaButti K.M."/>
            <person name="Lindquist E.A."/>
            <person name="Yee Ngan C."/>
            <person name="Ohm R.A."/>
            <person name="Salamov A.A."/>
            <person name="Grigoriev I.V."/>
            <person name="Spatafora J.W."/>
            <person name="Berbee M.L."/>
        </authorList>
    </citation>
    <scope>NUCLEOTIDE SEQUENCE [LARGE SCALE GENOMIC DNA]</scope>
    <source>
        <strain evidence="2 3">JEL478</strain>
    </source>
</reference>
<gene>
    <name evidence="2" type="ORF">M427DRAFT_52540</name>
</gene>
<organism evidence="2 3">
    <name type="scientific">Gonapodya prolifera (strain JEL478)</name>
    <name type="common">Monoblepharis prolifera</name>
    <dbReference type="NCBI Taxonomy" id="1344416"/>
    <lineage>
        <taxon>Eukaryota</taxon>
        <taxon>Fungi</taxon>
        <taxon>Fungi incertae sedis</taxon>
        <taxon>Chytridiomycota</taxon>
        <taxon>Chytridiomycota incertae sedis</taxon>
        <taxon>Monoblepharidomycetes</taxon>
        <taxon>Monoblepharidales</taxon>
        <taxon>Gonapodyaceae</taxon>
        <taxon>Gonapodya</taxon>
    </lineage>
</organism>
<keyword evidence="3" id="KW-1185">Reference proteome</keyword>
<feature type="compositionally biased region" description="Polar residues" evidence="1">
    <location>
        <begin position="1"/>
        <end position="13"/>
    </location>
</feature>
<feature type="compositionally biased region" description="Pro residues" evidence="1">
    <location>
        <begin position="22"/>
        <end position="31"/>
    </location>
</feature>
<sequence length="180" mass="20046">MNSLSYQGRNQSPEWLRSGRPPLSPTHPPQPAHHRPSAEKRRKAEEMLTLRNLAPTEDEWNSPLVFANHVNRILGVFLAHQLGPDEDPSFLRLLPDIEPATGLFPCSRCQKACAPWSFPRPSLFKILNADLDSKATLVKELVCLDCAPDAGTEKQEGPTRPDLEILAAAFLGDDSDEFEI</sequence>
<evidence type="ECO:0000313" key="3">
    <source>
        <dbReference type="Proteomes" id="UP000070544"/>
    </source>
</evidence>
<evidence type="ECO:0000313" key="2">
    <source>
        <dbReference type="EMBL" id="KXS20317.1"/>
    </source>
</evidence>
<evidence type="ECO:0000256" key="1">
    <source>
        <dbReference type="SAM" id="MobiDB-lite"/>
    </source>
</evidence>
<accession>A0A139AUD1</accession>
<proteinExistence type="predicted"/>
<dbReference type="EMBL" id="KQ965736">
    <property type="protein sequence ID" value="KXS20317.1"/>
    <property type="molecule type" value="Genomic_DNA"/>
</dbReference>